<reference evidence="11" key="1">
    <citation type="submission" date="2016-11" db="UniProtKB">
        <authorList>
            <consortium name="WormBaseParasite"/>
        </authorList>
    </citation>
    <scope>IDENTIFICATION</scope>
</reference>
<dbReference type="InterPro" id="IPR001628">
    <property type="entry name" value="Znf_hrmn_rcpt"/>
</dbReference>
<evidence type="ECO:0000256" key="1">
    <source>
        <dbReference type="ARBA" id="ARBA00022723"/>
    </source>
</evidence>
<keyword evidence="10" id="KW-1185">Reference proteome</keyword>
<evidence type="ECO:0000313" key="11">
    <source>
        <dbReference type="WBParaSite" id="L893_g31302.t1"/>
    </source>
</evidence>
<dbReference type="SUPFAM" id="SSF57716">
    <property type="entry name" value="Glucocorticoid receptor-like (DNA-binding domain)"/>
    <property type="match status" value="1"/>
</dbReference>
<evidence type="ECO:0000256" key="4">
    <source>
        <dbReference type="ARBA" id="ARBA00023015"/>
    </source>
</evidence>
<dbReference type="GO" id="GO:0008270">
    <property type="term" value="F:zinc ion binding"/>
    <property type="evidence" value="ECO:0007669"/>
    <property type="project" value="UniProtKB-KW"/>
</dbReference>
<keyword evidence="7" id="KW-0675">Receptor</keyword>
<keyword evidence="1" id="KW-0479">Metal-binding</keyword>
<accession>A0A1I7ZYX3</accession>
<keyword evidence="2" id="KW-0863">Zinc-finger</keyword>
<evidence type="ECO:0000256" key="5">
    <source>
        <dbReference type="ARBA" id="ARBA00023125"/>
    </source>
</evidence>
<keyword evidence="6" id="KW-0804">Transcription</keyword>
<dbReference type="Pfam" id="PF00105">
    <property type="entry name" value="zf-C4"/>
    <property type="match status" value="1"/>
</dbReference>
<dbReference type="SMART" id="SM00399">
    <property type="entry name" value="ZnF_C4"/>
    <property type="match status" value="1"/>
</dbReference>
<evidence type="ECO:0000256" key="7">
    <source>
        <dbReference type="ARBA" id="ARBA00023170"/>
    </source>
</evidence>
<dbReference type="PROSITE" id="PS51030">
    <property type="entry name" value="NUCLEAR_REC_DBD_2"/>
    <property type="match status" value="1"/>
</dbReference>
<sequence length="441" mass="51300">MESSMCPVCLSSSPLNFHYGATKANCKACTAAFTRYVENKKPLQCLRNEKFCDPSRGQEKGRACRKCRIDRCKEIGMNEELVKPKAIVLIPALTSRPRFQHDKYPLMSQITNGLQKFYRGLEHRYYLDGKVSRPYGSLMRHIGDQGYQGLGVEFFYSYPFPALYSDPLKYKLIPKVLVPILVNLAILQVRGALEDDAHFHSLQKHRELQDAVGVQLPDILAGLNLFRSFSDSALKEFAKPITPYFVTYYATLTTLLKFTPLKLSFQAWTILGFHGFQNARKRQERWMTNNRSYILSNVYYESSEEAFYTQAKRSLPRATHTDWKNIADINQEVIDLYQPLREMCEHGWYTDEKLMYLLMYLYFVNAARNHSSVDVVRDAFQKLHTCIMDEMREYFIENDKGIHFTINAVPHYMNAVQEFQEVVAHMKTYVNLHVDILKSTQ</sequence>
<evidence type="ECO:0000259" key="9">
    <source>
        <dbReference type="PROSITE" id="PS51030"/>
    </source>
</evidence>
<keyword evidence="8" id="KW-0539">Nucleus</keyword>
<dbReference type="InterPro" id="IPR013088">
    <property type="entry name" value="Znf_NHR/GATA"/>
</dbReference>
<evidence type="ECO:0000313" key="10">
    <source>
        <dbReference type="Proteomes" id="UP000095287"/>
    </source>
</evidence>
<dbReference type="Gene3D" id="3.30.50.10">
    <property type="entry name" value="Erythroid Transcription Factor GATA-1, subunit A"/>
    <property type="match status" value="1"/>
</dbReference>
<keyword evidence="4" id="KW-0805">Transcription regulation</keyword>
<protein>
    <submittedName>
        <fullName evidence="11">Nuclear receptor domain-containing protein</fullName>
    </submittedName>
</protein>
<name>A0A1I7ZYX3_9BILA</name>
<evidence type="ECO:0000256" key="6">
    <source>
        <dbReference type="ARBA" id="ARBA00023163"/>
    </source>
</evidence>
<dbReference type="AlphaFoldDB" id="A0A1I7ZYX3"/>
<evidence type="ECO:0000256" key="8">
    <source>
        <dbReference type="ARBA" id="ARBA00023242"/>
    </source>
</evidence>
<evidence type="ECO:0000256" key="3">
    <source>
        <dbReference type="ARBA" id="ARBA00022833"/>
    </source>
</evidence>
<dbReference type="GO" id="GO:0043565">
    <property type="term" value="F:sequence-specific DNA binding"/>
    <property type="evidence" value="ECO:0007669"/>
    <property type="project" value="InterPro"/>
</dbReference>
<organism evidence="10 11">
    <name type="scientific">Steinernema glaseri</name>
    <dbReference type="NCBI Taxonomy" id="37863"/>
    <lineage>
        <taxon>Eukaryota</taxon>
        <taxon>Metazoa</taxon>
        <taxon>Ecdysozoa</taxon>
        <taxon>Nematoda</taxon>
        <taxon>Chromadorea</taxon>
        <taxon>Rhabditida</taxon>
        <taxon>Tylenchina</taxon>
        <taxon>Panagrolaimomorpha</taxon>
        <taxon>Strongyloidoidea</taxon>
        <taxon>Steinernematidae</taxon>
        <taxon>Steinernema</taxon>
    </lineage>
</organism>
<dbReference type="WBParaSite" id="L893_g31302.t1">
    <property type="protein sequence ID" value="L893_g31302.t1"/>
    <property type="gene ID" value="L893_g31302"/>
</dbReference>
<feature type="domain" description="Nuclear receptor" evidence="9">
    <location>
        <begin position="3"/>
        <end position="84"/>
    </location>
</feature>
<evidence type="ECO:0000256" key="2">
    <source>
        <dbReference type="ARBA" id="ARBA00022771"/>
    </source>
</evidence>
<dbReference type="GO" id="GO:0003700">
    <property type="term" value="F:DNA-binding transcription factor activity"/>
    <property type="evidence" value="ECO:0007669"/>
    <property type="project" value="InterPro"/>
</dbReference>
<keyword evidence="3" id="KW-0862">Zinc</keyword>
<keyword evidence="5" id="KW-0238">DNA-binding</keyword>
<dbReference type="Proteomes" id="UP000095287">
    <property type="component" value="Unplaced"/>
</dbReference>
<proteinExistence type="predicted"/>